<comment type="caution">
    <text evidence="4">The sequence shown here is derived from an EMBL/GenBank/DDBJ whole genome shotgun (WGS) entry which is preliminary data.</text>
</comment>
<dbReference type="NCBIfam" id="TIGR00792">
    <property type="entry name" value="gph"/>
    <property type="match status" value="1"/>
</dbReference>
<dbReference type="Proteomes" id="UP000541058">
    <property type="component" value="Unassembled WGS sequence"/>
</dbReference>
<gene>
    <name evidence="4" type="ORF">GX355_07585</name>
</gene>
<reference evidence="4 5" key="1">
    <citation type="journal article" date="2020" name="Biotechnol. Biofuels">
        <title>New insights from the biogas microbiome by comprehensive genome-resolved metagenomics of nearly 1600 species originating from multiple anaerobic digesters.</title>
        <authorList>
            <person name="Campanaro S."/>
            <person name="Treu L."/>
            <person name="Rodriguez-R L.M."/>
            <person name="Kovalovszki A."/>
            <person name="Ziels R.M."/>
            <person name="Maus I."/>
            <person name="Zhu X."/>
            <person name="Kougias P.G."/>
            <person name="Basile A."/>
            <person name="Luo G."/>
            <person name="Schluter A."/>
            <person name="Konstantinidis K.T."/>
            <person name="Angelidaki I."/>
        </authorList>
    </citation>
    <scope>NUCLEOTIDE SEQUENCE [LARGE SCALE GENOMIC DNA]</scope>
    <source>
        <strain evidence="4">AS23ysBPME_34</strain>
    </source>
</reference>
<dbReference type="SUPFAM" id="SSF103473">
    <property type="entry name" value="MFS general substrate transporter"/>
    <property type="match status" value="1"/>
</dbReference>
<evidence type="ECO:0000313" key="5">
    <source>
        <dbReference type="Proteomes" id="UP000541058"/>
    </source>
</evidence>
<evidence type="ECO:0000256" key="2">
    <source>
        <dbReference type="ARBA" id="ARBA00022847"/>
    </source>
</evidence>
<feature type="transmembrane region" description="Helical" evidence="3">
    <location>
        <begin position="416"/>
        <end position="436"/>
    </location>
</feature>
<feature type="transmembrane region" description="Helical" evidence="3">
    <location>
        <begin position="108"/>
        <end position="132"/>
    </location>
</feature>
<dbReference type="InterPro" id="IPR036259">
    <property type="entry name" value="MFS_trans_sf"/>
</dbReference>
<feature type="transmembrane region" description="Helical" evidence="3">
    <location>
        <begin position="228"/>
        <end position="253"/>
    </location>
</feature>
<organism evidence="4 5">
    <name type="scientific">Globicatella sulfidifaciens</name>
    <dbReference type="NCBI Taxonomy" id="136093"/>
    <lineage>
        <taxon>Bacteria</taxon>
        <taxon>Bacillati</taxon>
        <taxon>Bacillota</taxon>
        <taxon>Bacilli</taxon>
        <taxon>Lactobacillales</taxon>
        <taxon>Aerococcaceae</taxon>
        <taxon>Globicatella</taxon>
    </lineage>
</organism>
<sequence length="456" mass="50025">MEKFGKKQLVAYGLGAVGKDMVYALSASYVMYYYQDLLGLSASFVGLILMIARVFDAANDPFMGVIVAKTNTKCGKFRPWLFTGTLLNAFILYGLFAVPPLAEKSLMIYFAVMYILWGITYTMMDIPFWSIIPAVTSAPADRENLSVVGRSFAGVGNALIAVLTVMVVSVLGAGNELLGFKRFAFIVAVSFVVLIMYMCWVIKEDKVETMSTTNVKEMFQALINNDQAMVTVLTIVLINSALYITSNLIIYFFKYDISGENWKASYTLFTTVGGLAQIIGMMMVYPQMRKKYSNIMIFKSCLLVAIAGYGVLLGAVFLGFNNSLPILLIPGVLIFSGNGILTVLTTIFLSLSVDYGEIKTGHRDESVIFSMQTFVVKAASGLAVFLTGIGLDLIGLEGNSGETGEMIQQSTSTLNGLRLMMTILPMIGLLTAYRVFVRKFNLTDEKALEMSQILEG</sequence>
<keyword evidence="1" id="KW-0813">Transport</keyword>
<keyword evidence="3" id="KW-0472">Membrane</keyword>
<feature type="transmembrane region" description="Helical" evidence="3">
    <location>
        <begin position="183"/>
        <end position="202"/>
    </location>
</feature>
<dbReference type="CDD" id="cd17332">
    <property type="entry name" value="MFS_MelB_like"/>
    <property type="match status" value="1"/>
</dbReference>
<evidence type="ECO:0000256" key="1">
    <source>
        <dbReference type="ARBA" id="ARBA00022448"/>
    </source>
</evidence>
<dbReference type="AlphaFoldDB" id="A0A7X8C498"/>
<dbReference type="EMBL" id="JAAYSM010000248">
    <property type="protein sequence ID" value="NLJ18710.1"/>
    <property type="molecule type" value="Genomic_DNA"/>
</dbReference>
<dbReference type="RefSeq" id="WP_276648944.1">
    <property type="nucleotide sequence ID" value="NZ_JAAYSM010000248.1"/>
</dbReference>
<keyword evidence="3" id="KW-1133">Transmembrane helix</keyword>
<keyword evidence="2" id="KW-0769">Symport</keyword>
<dbReference type="PANTHER" id="PTHR11328:SF36">
    <property type="entry name" value="MELIBIOSE PERMEASE"/>
    <property type="match status" value="1"/>
</dbReference>
<feature type="transmembrane region" description="Helical" evidence="3">
    <location>
        <begin position="265"/>
        <end position="285"/>
    </location>
</feature>
<feature type="transmembrane region" description="Helical" evidence="3">
    <location>
        <begin position="326"/>
        <end position="353"/>
    </location>
</feature>
<feature type="transmembrane region" description="Helical" evidence="3">
    <location>
        <begin position="77"/>
        <end position="96"/>
    </location>
</feature>
<feature type="transmembrane region" description="Helical" evidence="3">
    <location>
        <begin position="374"/>
        <end position="396"/>
    </location>
</feature>
<proteinExistence type="predicted"/>
<dbReference type="Gene3D" id="1.20.1250.20">
    <property type="entry name" value="MFS general substrate transporter like domains"/>
    <property type="match status" value="1"/>
</dbReference>
<dbReference type="GO" id="GO:0005886">
    <property type="term" value="C:plasma membrane"/>
    <property type="evidence" value="ECO:0007669"/>
    <property type="project" value="TreeGrafter"/>
</dbReference>
<evidence type="ECO:0000313" key="4">
    <source>
        <dbReference type="EMBL" id="NLJ18710.1"/>
    </source>
</evidence>
<accession>A0A7X8C498</accession>
<feature type="transmembrane region" description="Helical" evidence="3">
    <location>
        <begin position="37"/>
        <end position="56"/>
    </location>
</feature>
<dbReference type="GO" id="GO:0015293">
    <property type="term" value="F:symporter activity"/>
    <property type="evidence" value="ECO:0007669"/>
    <property type="project" value="UniProtKB-KW"/>
</dbReference>
<dbReference type="GO" id="GO:0006814">
    <property type="term" value="P:sodium ion transport"/>
    <property type="evidence" value="ECO:0007669"/>
    <property type="project" value="InterPro"/>
</dbReference>
<dbReference type="InterPro" id="IPR001927">
    <property type="entry name" value="Na/Gal_symport"/>
</dbReference>
<evidence type="ECO:0000256" key="3">
    <source>
        <dbReference type="SAM" id="Phobius"/>
    </source>
</evidence>
<protein>
    <submittedName>
        <fullName evidence="4">Sugar:sodium symporter</fullName>
    </submittedName>
</protein>
<feature type="transmembrane region" description="Helical" evidence="3">
    <location>
        <begin position="152"/>
        <end position="171"/>
    </location>
</feature>
<dbReference type="InterPro" id="IPR039672">
    <property type="entry name" value="MFS_2"/>
</dbReference>
<name>A0A7X8C498_9LACT</name>
<dbReference type="PANTHER" id="PTHR11328">
    <property type="entry name" value="MAJOR FACILITATOR SUPERFAMILY DOMAIN-CONTAINING PROTEIN"/>
    <property type="match status" value="1"/>
</dbReference>
<feature type="transmembrane region" description="Helical" evidence="3">
    <location>
        <begin position="297"/>
        <end position="320"/>
    </location>
</feature>
<keyword evidence="3" id="KW-0812">Transmembrane</keyword>
<dbReference type="Pfam" id="PF13347">
    <property type="entry name" value="MFS_2"/>
    <property type="match status" value="1"/>
</dbReference>
<dbReference type="GO" id="GO:0008643">
    <property type="term" value="P:carbohydrate transport"/>
    <property type="evidence" value="ECO:0007669"/>
    <property type="project" value="InterPro"/>
</dbReference>